<proteinExistence type="predicted"/>
<gene>
    <name evidence="1" type="ORF">Gorai_000512</name>
</gene>
<dbReference type="AlphaFoldDB" id="A0A7J8PEE2"/>
<evidence type="ECO:0000313" key="1">
    <source>
        <dbReference type="EMBL" id="MBA0587380.1"/>
    </source>
</evidence>
<dbReference type="Proteomes" id="UP000593578">
    <property type="component" value="Unassembled WGS sequence"/>
</dbReference>
<dbReference type="EMBL" id="JABEZZ010000006">
    <property type="protein sequence ID" value="MBA0587380.1"/>
    <property type="molecule type" value="Genomic_DNA"/>
</dbReference>
<accession>A0A7J8PEE2</accession>
<organism evidence="1 2">
    <name type="scientific">Gossypium raimondii</name>
    <name type="common">Peruvian cotton</name>
    <name type="synonym">Gossypium klotzschianum subsp. raimondii</name>
    <dbReference type="NCBI Taxonomy" id="29730"/>
    <lineage>
        <taxon>Eukaryota</taxon>
        <taxon>Viridiplantae</taxon>
        <taxon>Streptophyta</taxon>
        <taxon>Embryophyta</taxon>
        <taxon>Tracheophyta</taxon>
        <taxon>Spermatophyta</taxon>
        <taxon>Magnoliopsida</taxon>
        <taxon>eudicotyledons</taxon>
        <taxon>Gunneridae</taxon>
        <taxon>Pentapetalae</taxon>
        <taxon>rosids</taxon>
        <taxon>malvids</taxon>
        <taxon>Malvales</taxon>
        <taxon>Malvaceae</taxon>
        <taxon>Malvoideae</taxon>
        <taxon>Gossypium</taxon>
    </lineage>
</organism>
<sequence length="54" mass="6238">MVKQVVVRRSQCNRCLSEQQKILLDTCISQFIGIRDLNCGLAILRYMVENCSTF</sequence>
<protein>
    <submittedName>
        <fullName evidence="1">Uncharacterized protein</fullName>
    </submittedName>
</protein>
<name>A0A7J8PEE2_GOSRA</name>
<evidence type="ECO:0000313" key="2">
    <source>
        <dbReference type="Proteomes" id="UP000593578"/>
    </source>
</evidence>
<reference evidence="1 2" key="1">
    <citation type="journal article" date="2019" name="Genome Biol. Evol.">
        <title>Insights into the evolution of the New World diploid cottons (Gossypium, subgenus Houzingenia) based on genome sequencing.</title>
        <authorList>
            <person name="Grover C.E."/>
            <person name="Arick M.A. 2nd"/>
            <person name="Thrash A."/>
            <person name="Conover J.L."/>
            <person name="Sanders W.S."/>
            <person name="Peterson D.G."/>
            <person name="Frelichowski J.E."/>
            <person name="Scheffler J.A."/>
            <person name="Scheffler B.E."/>
            <person name="Wendel J.F."/>
        </authorList>
    </citation>
    <scope>NUCLEOTIDE SEQUENCE [LARGE SCALE GENOMIC DNA]</scope>
    <source>
        <strain evidence="1">8</strain>
        <tissue evidence="1">Leaf</tissue>
    </source>
</reference>
<comment type="caution">
    <text evidence="1">The sequence shown here is derived from an EMBL/GenBank/DDBJ whole genome shotgun (WGS) entry which is preliminary data.</text>
</comment>